<keyword evidence="1" id="KW-0472">Membrane</keyword>
<gene>
    <name evidence="2" type="primary">RWA3_1</name>
    <name evidence="2" type="ORF">CASFOL_011132</name>
</gene>
<proteinExistence type="predicted"/>
<keyword evidence="2" id="KW-0808">Transferase</keyword>
<keyword evidence="1" id="KW-0812">Transmembrane</keyword>
<dbReference type="EC" id="2.3.1.45" evidence="2"/>
<dbReference type="AlphaFoldDB" id="A0ABD3DWG9"/>
<evidence type="ECO:0000256" key="1">
    <source>
        <dbReference type="SAM" id="Phobius"/>
    </source>
</evidence>
<feature type="transmembrane region" description="Helical" evidence="1">
    <location>
        <begin position="16"/>
        <end position="34"/>
    </location>
</feature>
<protein>
    <submittedName>
        <fullName evidence="2">Protein REDUCED WALL ACETYLATION 3</fullName>
        <ecNumber evidence="2">2.3.1.45</ecNumber>
    </submittedName>
</protein>
<name>A0ABD3DWG9_9LAMI</name>
<dbReference type="EMBL" id="JAVIJP010000013">
    <property type="protein sequence ID" value="KAL3645952.1"/>
    <property type="molecule type" value="Genomic_DNA"/>
</dbReference>
<organism evidence="2 3">
    <name type="scientific">Castilleja foliolosa</name>
    <dbReference type="NCBI Taxonomy" id="1961234"/>
    <lineage>
        <taxon>Eukaryota</taxon>
        <taxon>Viridiplantae</taxon>
        <taxon>Streptophyta</taxon>
        <taxon>Embryophyta</taxon>
        <taxon>Tracheophyta</taxon>
        <taxon>Spermatophyta</taxon>
        <taxon>Magnoliopsida</taxon>
        <taxon>eudicotyledons</taxon>
        <taxon>Gunneridae</taxon>
        <taxon>Pentapetalae</taxon>
        <taxon>asterids</taxon>
        <taxon>lamiids</taxon>
        <taxon>Lamiales</taxon>
        <taxon>Orobanchaceae</taxon>
        <taxon>Pedicularideae</taxon>
        <taxon>Castillejinae</taxon>
        <taxon>Castilleja</taxon>
    </lineage>
</organism>
<evidence type="ECO:0000313" key="3">
    <source>
        <dbReference type="Proteomes" id="UP001632038"/>
    </source>
</evidence>
<sequence>MPNGQPKWLLCFIPDYPLLNFMLTTAIYILVNITSTF</sequence>
<keyword evidence="3" id="KW-1185">Reference proteome</keyword>
<reference evidence="3" key="1">
    <citation type="journal article" date="2024" name="IScience">
        <title>Strigolactones Initiate the Formation of Haustorium-like Structures in Castilleja.</title>
        <authorList>
            <person name="Buerger M."/>
            <person name="Peterson D."/>
            <person name="Chory J."/>
        </authorList>
    </citation>
    <scope>NUCLEOTIDE SEQUENCE [LARGE SCALE GENOMIC DNA]</scope>
</reference>
<keyword evidence="2" id="KW-0012">Acyltransferase</keyword>
<keyword evidence="1" id="KW-1133">Transmembrane helix</keyword>
<accession>A0ABD3DWG9</accession>
<comment type="caution">
    <text evidence="2">The sequence shown here is derived from an EMBL/GenBank/DDBJ whole genome shotgun (WGS) entry which is preliminary data.</text>
</comment>
<dbReference type="GO" id="GO:0047186">
    <property type="term" value="F:N-acetylneuraminate 9-O-acetyltransferase activity"/>
    <property type="evidence" value="ECO:0007669"/>
    <property type="project" value="UniProtKB-EC"/>
</dbReference>
<dbReference type="Proteomes" id="UP001632038">
    <property type="component" value="Unassembled WGS sequence"/>
</dbReference>
<evidence type="ECO:0000313" key="2">
    <source>
        <dbReference type="EMBL" id="KAL3645952.1"/>
    </source>
</evidence>